<dbReference type="Pfam" id="PF22807">
    <property type="entry name" value="TrAA12"/>
    <property type="match status" value="1"/>
</dbReference>
<dbReference type="SUPFAM" id="SSF50952">
    <property type="entry name" value="Soluble quinoprotein glucose dehydrogenase"/>
    <property type="match status" value="1"/>
</dbReference>
<feature type="domain" description="Pyrroloquinoline quinone-dependent pyranose dehydrogenase beta-propeller" evidence="1">
    <location>
        <begin position="37"/>
        <end position="419"/>
    </location>
</feature>
<dbReference type="KEGG" id="mcos:GM418_26650"/>
<proteinExistence type="predicted"/>
<dbReference type="RefSeq" id="WP_158870659.1">
    <property type="nucleotide sequence ID" value="NZ_CP046401.1"/>
</dbReference>
<organism evidence="2 3">
    <name type="scientific">Maribellus comscasis</name>
    <dbReference type="NCBI Taxonomy" id="2681766"/>
    <lineage>
        <taxon>Bacteria</taxon>
        <taxon>Pseudomonadati</taxon>
        <taxon>Bacteroidota</taxon>
        <taxon>Bacteroidia</taxon>
        <taxon>Marinilabiliales</taxon>
        <taxon>Prolixibacteraceae</taxon>
        <taxon>Maribellus</taxon>
    </lineage>
</organism>
<dbReference type="EMBL" id="CP046401">
    <property type="protein sequence ID" value="QGY47112.1"/>
    <property type="molecule type" value="Genomic_DNA"/>
</dbReference>
<dbReference type="PANTHER" id="PTHR33546:SF1">
    <property type="entry name" value="LARGE, MULTIFUNCTIONAL SECRETED PROTEIN"/>
    <property type="match status" value="1"/>
</dbReference>
<name>A0A6I6K3W3_9BACT</name>
<dbReference type="InterPro" id="IPR011041">
    <property type="entry name" value="Quinoprot_gluc/sorb_DH_b-prop"/>
</dbReference>
<evidence type="ECO:0000259" key="1">
    <source>
        <dbReference type="Pfam" id="PF22807"/>
    </source>
</evidence>
<evidence type="ECO:0000313" key="2">
    <source>
        <dbReference type="EMBL" id="QGY47112.1"/>
    </source>
</evidence>
<dbReference type="Gene3D" id="2.120.10.30">
    <property type="entry name" value="TolB, C-terminal domain"/>
    <property type="match status" value="1"/>
</dbReference>
<gene>
    <name evidence="2" type="ORF">GM418_26650</name>
</gene>
<dbReference type="PROSITE" id="PS51257">
    <property type="entry name" value="PROKAR_LIPOPROTEIN"/>
    <property type="match status" value="1"/>
</dbReference>
<accession>A0A6I6K3W3</accession>
<dbReference type="PANTHER" id="PTHR33546">
    <property type="entry name" value="LARGE, MULTIFUNCTIONAL SECRETED PROTEIN-RELATED"/>
    <property type="match status" value="1"/>
</dbReference>
<evidence type="ECO:0000313" key="3">
    <source>
        <dbReference type="Proteomes" id="UP000428260"/>
    </source>
</evidence>
<protein>
    <submittedName>
        <fullName evidence="2">Sorbosone dehydrogenase</fullName>
    </submittedName>
</protein>
<dbReference type="Proteomes" id="UP000428260">
    <property type="component" value="Chromosome"/>
</dbReference>
<keyword evidence="3" id="KW-1185">Reference proteome</keyword>
<dbReference type="AlphaFoldDB" id="A0A6I6K3W3"/>
<dbReference type="InterPro" id="IPR054539">
    <property type="entry name" value="Beta-prop_PDH"/>
</dbReference>
<sequence>MKNLFPVILISFLIFSCGQQEHKTTQVPDPDNGGLTLPEGFSALVVADEIGKGRHITVNENGDIYVSLRQQADNKGIACLRDTSGNGKADVVEYTGEHTGTGIKLHKGYLYFGADTAIVRYPITPGELVPGNEWQMIARGFPNERQHEAKPMAFDGKGNMYVNVGAPSNACMEQSRTKGSPGMDPCPLLENSGGTWKFKADVLNQDQMIDGVRYVTGIRNGMANFWNTAVDELYVVQHGRDQLDQFFPELYDAEDNAELPAEELFLATEGSDFGWPYCYYDQLKEKKVLGPEYGGDGEIQGRCETKSDPVMAFPGHLAPNDLLFYTGDMFPERYKNGAFIAFHGSWNRAPEPQKGYFVVFVPFDGSLPSGDWEIFADGFAGTDNIMSTRDAEHRPCGLAQGPDGALYVVDSIDGKVWKIMYSS</sequence>
<dbReference type="InterPro" id="IPR011042">
    <property type="entry name" value="6-blade_b-propeller_TolB-like"/>
</dbReference>
<reference evidence="2 3" key="1">
    <citation type="submission" date="2019-11" db="EMBL/GenBank/DDBJ databases">
        <authorList>
            <person name="Zheng R.K."/>
            <person name="Sun C.M."/>
        </authorList>
    </citation>
    <scope>NUCLEOTIDE SEQUENCE [LARGE SCALE GENOMIC DNA]</scope>
    <source>
        <strain evidence="2 3">WC007</strain>
    </source>
</reference>